<dbReference type="InterPro" id="IPR003879">
    <property type="entry name" value="Butyrophylin_SPRY"/>
</dbReference>
<reference evidence="13" key="1">
    <citation type="journal article" date="2010" name="Science">
        <title>The genome of the Western clawed frog Xenopus tropicalis.</title>
        <authorList>
            <person name="Hellsten U."/>
            <person name="Harland R.M."/>
            <person name="Gilchrist M.J."/>
            <person name="Hendrix D."/>
            <person name="Jurka J."/>
            <person name="Kapitonov V."/>
            <person name="Ovcharenko I."/>
            <person name="Putnam N.H."/>
            <person name="Shu S."/>
            <person name="Taher L."/>
            <person name="Blitz I.L."/>
            <person name="Blumberg B."/>
            <person name="Dichmann D.S."/>
            <person name="Dubchak I."/>
            <person name="Amaya E."/>
            <person name="Detter J.C."/>
            <person name="Fletcher R."/>
            <person name="Gerhard D.S."/>
            <person name="Goodstein D."/>
            <person name="Graves T."/>
            <person name="Grigoriev I.V."/>
            <person name="Grimwood J."/>
            <person name="Kawashima T."/>
            <person name="Lindquist E."/>
            <person name="Lucas S.M."/>
            <person name="Mead P.E."/>
            <person name="Mitros T."/>
            <person name="Ogino H."/>
            <person name="Ohta Y."/>
            <person name="Poliakov A.V."/>
            <person name="Pollet N."/>
            <person name="Robert J."/>
            <person name="Salamov A."/>
            <person name="Sater A.K."/>
            <person name="Schmutz J."/>
            <person name="Terry A."/>
            <person name="Vize P.D."/>
            <person name="Warren W.C."/>
            <person name="Wells D."/>
            <person name="Wills A."/>
            <person name="Wilson R.K."/>
            <person name="Zimmerman L.B."/>
            <person name="Zorn A.M."/>
            <person name="Grainger R."/>
            <person name="Grammer T."/>
            <person name="Khokha M.K."/>
            <person name="Richardson P.M."/>
            <person name="Rokhsar D.S."/>
        </authorList>
    </citation>
    <scope>NUCLEOTIDE SEQUENCE [LARGE SCALE GENOMIC DNA]</scope>
    <source>
        <strain evidence="13">Nigerian</strain>
    </source>
</reference>
<reference evidence="13" key="2">
    <citation type="submission" date="2021-03" db="UniProtKB">
        <authorList>
            <consortium name="Ensembl"/>
        </authorList>
    </citation>
    <scope>IDENTIFICATION</scope>
</reference>
<dbReference type="PANTHER" id="PTHR25465:SF42">
    <property type="entry name" value="E3 UBIQUITIN-PROTEIN LIGASE TRIM39"/>
    <property type="match status" value="1"/>
</dbReference>
<sequence>MASAELTNDLTCSVCQEIYKEPVTLPCGHSFCIPCIGKTWDEQHRIEEDASCPVCRKQYKRKPELNRNIALHNIAEQILPENTKCSAHNKHLKYHCSDDGALICESCCHVGDHKGHQVESLDKAFEKQKEKLREVWKKLTPEKEKTEGQVQRLQENRKKVEEILAGETERVTTLFKEIKEMLEALEKKSLDEISELLKRHLLPFTDLIQQLETKKGELSMKICNIKNLCNMPDPLTFLQAKRSDGAAFDYEGRERDDVEVPAVGDLDMDLIPDTLIAGLAKIVTVVEGWRIYGKKATNMLMDINTIGNNVSVSEDGKCVSYSDQRYPQKPERFHISQGLSTMCFSSGRHYWEVEGSELGHWKVGVAYPSIKRNGGQSFIGDNNKSWCLCRWQHIYSVTQNNEWTHLSHVPSCGRIRIFLDYEAGCLSFYELSESIRHLHTFTATFTESLHAAFWVWGNTWVRIIS</sequence>
<reference evidence="15" key="3">
    <citation type="submission" date="2025-04" db="UniProtKB">
        <authorList>
            <consortium name="RefSeq"/>
        </authorList>
    </citation>
    <scope>IDENTIFICATION</scope>
    <source>
        <strain evidence="15">Nigerian</strain>
        <tissue evidence="15">Liver and blood</tissue>
    </source>
</reference>
<keyword evidence="14" id="KW-1185">Reference proteome</keyword>
<evidence type="ECO:0000259" key="11">
    <source>
        <dbReference type="PROSITE" id="PS50119"/>
    </source>
</evidence>
<evidence type="ECO:0000259" key="12">
    <source>
        <dbReference type="PROSITE" id="PS50188"/>
    </source>
</evidence>
<dbReference type="CDD" id="cd12891">
    <property type="entry name" value="SPRY_PRY_C-I_2"/>
    <property type="match status" value="1"/>
</dbReference>
<dbReference type="Pfam" id="PF13765">
    <property type="entry name" value="PRY"/>
    <property type="match status" value="1"/>
</dbReference>
<evidence type="ECO:0000256" key="1">
    <source>
        <dbReference type="ARBA" id="ARBA00022588"/>
    </source>
</evidence>
<evidence type="ECO:0000313" key="16">
    <source>
        <dbReference type="Xenbase" id="XB-GENE-29079819"/>
    </source>
</evidence>
<keyword evidence="1" id="KW-0399">Innate immunity</keyword>
<dbReference type="CDD" id="cd19769">
    <property type="entry name" value="Bbox2_TRIM16-like"/>
    <property type="match status" value="1"/>
</dbReference>
<keyword evidence="4" id="KW-0833">Ubl conjugation pathway</keyword>
<dbReference type="SUPFAM" id="SSF57850">
    <property type="entry name" value="RING/U-box"/>
    <property type="match status" value="1"/>
</dbReference>
<evidence type="ECO:0000256" key="5">
    <source>
        <dbReference type="ARBA" id="ARBA00022833"/>
    </source>
</evidence>
<dbReference type="PROSITE" id="PS50089">
    <property type="entry name" value="ZF_RING_2"/>
    <property type="match status" value="1"/>
</dbReference>
<dbReference type="AlphaFoldDB" id="A0A803JYI8"/>
<dbReference type="OMA" id="NNEWTHL"/>
<dbReference type="SMART" id="SM00449">
    <property type="entry name" value="SPRY"/>
    <property type="match status" value="1"/>
</dbReference>
<dbReference type="GeneTree" id="ENSGT01030000234583"/>
<dbReference type="PROSITE" id="PS00518">
    <property type="entry name" value="ZF_RING_1"/>
    <property type="match status" value="1"/>
</dbReference>
<dbReference type="InterPro" id="IPR013320">
    <property type="entry name" value="ConA-like_dom_sf"/>
</dbReference>
<dbReference type="SMART" id="SM00502">
    <property type="entry name" value="BBC"/>
    <property type="match status" value="1"/>
</dbReference>
<dbReference type="Ensembl" id="ENSXETT00000108330">
    <property type="protein sequence ID" value="ENSXETP00000113096"/>
    <property type="gene ID" value="ENSXETG00000045899"/>
</dbReference>
<evidence type="ECO:0000256" key="2">
    <source>
        <dbReference type="ARBA" id="ARBA00022723"/>
    </source>
</evidence>
<dbReference type="Pfam" id="PF00643">
    <property type="entry name" value="zf-B_box"/>
    <property type="match status" value="1"/>
</dbReference>
<dbReference type="Pfam" id="PF00622">
    <property type="entry name" value="SPRY"/>
    <property type="match status" value="1"/>
</dbReference>
<evidence type="ECO:0000256" key="6">
    <source>
        <dbReference type="ARBA" id="ARBA00022859"/>
    </source>
</evidence>
<evidence type="ECO:0000256" key="8">
    <source>
        <dbReference type="PROSITE-ProRule" id="PRU00024"/>
    </source>
</evidence>
<keyword evidence="3 8" id="KW-0863">Zinc-finger</keyword>
<dbReference type="AGR" id="Xenbase:XB-GENE-29079819"/>
<evidence type="ECO:0000313" key="13">
    <source>
        <dbReference type="Ensembl" id="ENSXETP00000113096"/>
    </source>
</evidence>
<dbReference type="InterPro" id="IPR017907">
    <property type="entry name" value="Znf_RING_CS"/>
</dbReference>
<keyword evidence="5" id="KW-0862">Zinc</keyword>
<evidence type="ECO:0000256" key="7">
    <source>
        <dbReference type="ARBA" id="ARBA00023054"/>
    </source>
</evidence>
<dbReference type="Gene3D" id="3.30.160.60">
    <property type="entry name" value="Classic Zinc Finger"/>
    <property type="match status" value="1"/>
</dbReference>
<evidence type="ECO:0000313" key="15">
    <source>
        <dbReference type="RefSeq" id="XP_002939598.3"/>
    </source>
</evidence>
<dbReference type="Proteomes" id="UP000008143">
    <property type="component" value="Chromosome 8"/>
</dbReference>
<dbReference type="Xenbase" id="XB-GENE-29079819">
    <property type="gene designation" value="LOC100489639"/>
</dbReference>
<gene>
    <name evidence="13 15 16" type="primary">LOC100489639</name>
</gene>
<dbReference type="InterPro" id="IPR013083">
    <property type="entry name" value="Znf_RING/FYVE/PHD"/>
</dbReference>
<dbReference type="SUPFAM" id="SSF57845">
    <property type="entry name" value="B-box zinc-binding domain"/>
    <property type="match status" value="1"/>
</dbReference>
<evidence type="ECO:0000256" key="9">
    <source>
        <dbReference type="SAM" id="Coils"/>
    </source>
</evidence>
<dbReference type="GeneID" id="100489639"/>
<dbReference type="PANTHER" id="PTHR25465">
    <property type="entry name" value="B-BOX DOMAIN CONTAINING"/>
    <property type="match status" value="1"/>
</dbReference>
<dbReference type="Gene3D" id="3.30.40.10">
    <property type="entry name" value="Zinc/RING finger domain, C3HC4 (zinc finger)"/>
    <property type="match status" value="1"/>
</dbReference>
<dbReference type="InterPro" id="IPR027370">
    <property type="entry name" value="Znf-RING_euk"/>
</dbReference>
<dbReference type="PROSITE" id="PS50188">
    <property type="entry name" value="B302_SPRY"/>
    <property type="match status" value="1"/>
</dbReference>
<name>A0A803JYI8_XENTR</name>
<dbReference type="InterPro" id="IPR051051">
    <property type="entry name" value="E3_ubiq-ligase_TRIM/RNF"/>
</dbReference>
<dbReference type="InterPro" id="IPR043136">
    <property type="entry name" value="B30.2/SPRY_sf"/>
</dbReference>
<dbReference type="SUPFAM" id="SSF49899">
    <property type="entry name" value="Concanavalin A-like lectins/glucanases"/>
    <property type="match status" value="1"/>
</dbReference>
<keyword evidence="7 9" id="KW-0175">Coiled coil</keyword>
<evidence type="ECO:0000259" key="10">
    <source>
        <dbReference type="PROSITE" id="PS50089"/>
    </source>
</evidence>
<dbReference type="KEGG" id="xtr:100489639"/>
<dbReference type="SMART" id="SM00184">
    <property type="entry name" value="RING"/>
    <property type="match status" value="1"/>
</dbReference>
<dbReference type="InterPro" id="IPR000315">
    <property type="entry name" value="Znf_B-box"/>
</dbReference>
<dbReference type="PRINTS" id="PR01407">
    <property type="entry name" value="BUTYPHLNCDUF"/>
</dbReference>
<dbReference type="GO" id="GO:0045087">
    <property type="term" value="P:innate immune response"/>
    <property type="evidence" value="ECO:0007669"/>
    <property type="project" value="UniProtKB-KW"/>
</dbReference>
<dbReference type="Pfam" id="PF13445">
    <property type="entry name" value="zf-RING_UBOX"/>
    <property type="match status" value="1"/>
</dbReference>
<dbReference type="InterPro" id="IPR006574">
    <property type="entry name" value="PRY"/>
</dbReference>
<feature type="domain" description="B30.2/SPRY" evidence="12">
    <location>
        <begin position="279"/>
        <end position="465"/>
    </location>
</feature>
<evidence type="ECO:0000256" key="3">
    <source>
        <dbReference type="ARBA" id="ARBA00022771"/>
    </source>
</evidence>
<dbReference type="Gene3D" id="2.60.120.920">
    <property type="match status" value="1"/>
</dbReference>
<feature type="domain" description="B box-type" evidence="11">
    <location>
        <begin position="80"/>
        <end position="121"/>
    </location>
</feature>
<dbReference type="RefSeq" id="XP_002939598.3">
    <property type="nucleotide sequence ID" value="XM_002939552.5"/>
</dbReference>
<accession>A0A803JYI8</accession>
<dbReference type="InterPro" id="IPR003877">
    <property type="entry name" value="SPRY_dom"/>
</dbReference>
<dbReference type="PROSITE" id="PS50119">
    <property type="entry name" value="ZF_BBOX"/>
    <property type="match status" value="1"/>
</dbReference>
<feature type="coiled-coil region" evidence="9">
    <location>
        <begin position="143"/>
        <end position="170"/>
    </location>
</feature>
<dbReference type="InterPro" id="IPR001870">
    <property type="entry name" value="B30.2/SPRY"/>
</dbReference>
<dbReference type="SMART" id="SM00336">
    <property type="entry name" value="BBOX"/>
    <property type="match status" value="1"/>
</dbReference>
<dbReference type="InterPro" id="IPR003649">
    <property type="entry name" value="Bbox_C"/>
</dbReference>
<dbReference type="GO" id="GO:0005737">
    <property type="term" value="C:cytoplasm"/>
    <property type="evidence" value="ECO:0007669"/>
    <property type="project" value="UniProtKB-ARBA"/>
</dbReference>
<organism evidence="13">
    <name type="scientific">Xenopus tropicalis</name>
    <name type="common">Western clawed frog</name>
    <name type="synonym">Silurana tropicalis</name>
    <dbReference type="NCBI Taxonomy" id="8364"/>
    <lineage>
        <taxon>Eukaryota</taxon>
        <taxon>Metazoa</taxon>
        <taxon>Chordata</taxon>
        <taxon>Craniata</taxon>
        <taxon>Vertebrata</taxon>
        <taxon>Euteleostomi</taxon>
        <taxon>Amphibia</taxon>
        <taxon>Batrachia</taxon>
        <taxon>Anura</taxon>
        <taxon>Pipoidea</taxon>
        <taxon>Pipidae</taxon>
        <taxon>Xenopodinae</taxon>
        <taxon>Xenopus</taxon>
        <taxon>Silurana</taxon>
    </lineage>
</organism>
<dbReference type="OrthoDB" id="6105938at2759"/>
<dbReference type="SMART" id="SM00589">
    <property type="entry name" value="PRY"/>
    <property type="match status" value="1"/>
</dbReference>
<evidence type="ECO:0000313" key="14">
    <source>
        <dbReference type="Proteomes" id="UP000008143"/>
    </source>
</evidence>
<keyword evidence="2" id="KW-0479">Metal-binding</keyword>
<protein>
    <submittedName>
        <fullName evidence="13 15">E3 ubiquitin-protein ligase TRIM39</fullName>
    </submittedName>
</protein>
<proteinExistence type="predicted"/>
<feature type="domain" description="RING-type" evidence="10">
    <location>
        <begin position="12"/>
        <end position="56"/>
    </location>
</feature>
<evidence type="ECO:0000256" key="4">
    <source>
        <dbReference type="ARBA" id="ARBA00022786"/>
    </source>
</evidence>
<dbReference type="CDD" id="cd16597">
    <property type="entry name" value="RING-HC_TRIM25_C-IV"/>
    <property type="match status" value="1"/>
</dbReference>
<dbReference type="GO" id="GO:0008270">
    <property type="term" value="F:zinc ion binding"/>
    <property type="evidence" value="ECO:0007669"/>
    <property type="project" value="UniProtKB-KW"/>
</dbReference>
<dbReference type="InterPro" id="IPR001841">
    <property type="entry name" value="Znf_RING"/>
</dbReference>
<keyword evidence="6" id="KW-0391">Immunity</keyword>